<dbReference type="AlphaFoldDB" id="A0AAV8VHH1"/>
<dbReference type="Proteomes" id="UP001159042">
    <property type="component" value="Unassembled WGS sequence"/>
</dbReference>
<feature type="non-terminal residue" evidence="1">
    <location>
        <position position="1"/>
    </location>
</feature>
<protein>
    <recommendedName>
        <fullName evidence="3">RNase H type-1 domain-containing protein</fullName>
    </recommendedName>
</protein>
<evidence type="ECO:0000313" key="2">
    <source>
        <dbReference type="Proteomes" id="UP001159042"/>
    </source>
</evidence>
<gene>
    <name evidence="1" type="ORF">NQ315_002436</name>
</gene>
<sequence length="186" mass="19604">EIPSREIWNQDPDALVSHGFLWFTNGSKTLEGTGAGVRGVRPRVELSFPLGKHISVFQAKMFAILTCSGCTACSEISEDHFTSGGHSGGLVIRVQVIFSLGLSRSHTVIHRAPSTTGPGKNVRRTGLGGSGALHALKSPRVTSQVVLECTNSLAALGQRNKLRLVWAPGHSGVASNEEAGALARKG</sequence>
<dbReference type="InterPro" id="IPR036397">
    <property type="entry name" value="RNaseH_sf"/>
</dbReference>
<accession>A0AAV8VHH1</accession>
<comment type="caution">
    <text evidence="1">The sequence shown here is derived from an EMBL/GenBank/DDBJ whole genome shotgun (WGS) entry which is preliminary data.</text>
</comment>
<organism evidence="1 2">
    <name type="scientific">Exocentrus adspersus</name>
    <dbReference type="NCBI Taxonomy" id="1586481"/>
    <lineage>
        <taxon>Eukaryota</taxon>
        <taxon>Metazoa</taxon>
        <taxon>Ecdysozoa</taxon>
        <taxon>Arthropoda</taxon>
        <taxon>Hexapoda</taxon>
        <taxon>Insecta</taxon>
        <taxon>Pterygota</taxon>
        <taxon>Neoptera</taxon>
        <taxon>Endopterygota</taxon>
        <taxon>Coleoptera</taxon>
        <taxon>Polyphaga</taxon>
        <taxon>Cucujiformia</taxon>
        <taxon>Chrysomeloidea</taxon>
        <taxon>Cerambycidae</taxon>
        <taxon>Lamiinae</taxon>
        <taxon>Acanthocinini</taxon>
        <taxon>Exocentrus</taxon>
    </lineage>
</organism>
<reference evidence="1 2" key="1">
    <citation type="journal article" date="2023" name="Insect Mol. Biol.">
        <title>Genome sequencing provides insights into the evolution of gene families encoding plant cell wall-degrading enzymes in longhorned beetles.</title>
        <authorList>
            <person name="Shin N.R."/>
            <person name="Okamura Y."/>
            <person name="Kirsch R."/>
            <person name="Pauchet Y."/>
        </authorList>
    </citation>
    <scope>NUCLEOTIDE SEQUENCE [LARGE SCALE GENOMIC DNA]</scope>
    <source>
        <strain evidence="1">EAD_L_NR</strain>
    </source>
</reference>
<dbReference type="EMBL" id="JANEYG010000088">
    <property type="protein sequence ID" value="KAJ8913756.1"/>
    <property type="molecule type" value="Genomic_DNA"/>
</dbReference>
<dbReference type="Gene3D" id="3.30.420.10">
    <property type="entry name" value="Ribonuclease H-like superfamily/Ribonuclease H"/>
    <property type="match status" value="1"/>
</dbReference>
<dbReference type="GO" id="GO:0003676">
    <property type="term" value="F:nucleic acid binding"/>
    <property type="evidence" value="ECO:0007669"/>
    <property type="project" value="InterPro"/>
</dbReference>
<name>A0AAV8VHH1_9CUCU</name>
<evidence type="ECO:0008006" key="3">
    <source>
        <dbReference type="Google" id="ProtNLM"/>
    </source>
</evidence>
<proteinExistence type="predicted"/>
<keyword evidence="2" id="KW-1185">Reference proteome</keyword>
<evidence type="ECO:0000313" key="1">
    <source>
        <dbReference type="EMBL" id="KAJ8913756.1"/>
    </source>
</evidence>